<gene>
    <name evidence="1" type="ORF">Anas_06809</name>
</gene>
<evidence type="ECO:0000313" key="2">
    <source>
        <dbReference type="Proteomes" id="UP000326759"/>
    </source>
</evidence>
<name>A0A5N5TPD9_9CRUS</name>
<protein>
    <submittedName>
        <fullName evidence="1">Uncharacterized protein</fullName>
    </submittedName>
</protein>
<comment type="caution">
    <text evidence="1">The sequence shown here is derived from an EMBL/GenBank/DDBJ whole genome shotgun (WGS) entry which is preliminary data.</text>
</comment>
<evidence type="ECO:0000313" key="1">
    <source>
        <dbReference type="EMBL" id="KAB7508016.1"/>
    </source>
</evidence>
<dbReference type="EMBL" id="SEYY01000096">
    <property type="protein sequence ID" value="KAB7508016.1"/>
    <property type="molecule type" value="Genomic_DNA"/>
</dbReference>
<reference evidence="1 2" key="1">
    <citation type="journal article" date="2019" name="PLoS Biol.">
        <title>Sex chromosomes control vertical transmission of feminizing Wolbachia symbionts in an isopod.</title>
        <authorList>
            <person name="Becking T."/>
            <person name="Chebbi M.A."/>
            <person name="Giraud I."/>
            <person name="Moumen B."/>
            <person name="Laverre T."/>
            <person name="Caubet Y."/>
            <person name="Peccoud J."/>
            <person name="Gilbert C."/>
            <person name="Cordaux R."/>
        </authorList>
    </citation>
    <scope>NUCLEOTIDE SEQUENCE [LARGE SCALE GENOMIC DNA]</scope>
    <source>
        <strain evidence="1">ANa2</strain>
        <tissue evidence="1">Whole body excluding digestive tract and cuticle</tissue>
    </source>
</reference>
<dbReference type="OrthoDB" id="277029at2759"/>
<accession>A0A5N5TPD9</accession>
<dbReference type="AlphaFoldDB" id="A0A5N5TPD9"/>
<organism evidence="1 2">
    <name type="scientific">Armadillidium nasatum</name>
    <dbReference type="NCBI Taxonomy" id="96803"/>
    <lineage>
        <taxon>Eukaryota</taxon>
        <taxon>Metazoa</taxon>
        <taxon>Ecdysozoa</taxon>
        <taxon>Arthropoda</taxon>
        <taxon>Crustacea</taxon>
        <taxon>Multicrustacea</taxon>
        <taxon>Malacostraca</taxon>
        <taxon>Eumalacostraca</taxon>
        <taxon>Peracarida</taxon>
        <taxon>Isopoda</taxon>
        <taxon>Oniscidea</taxon>
        <taxon>Crinocheta</taxon>
        <taxon>Armadillidiidae</taxon>
        <taxon>Armadillidium</taxon>
    </lineage>
</organism>
<proteinExistence type="predicted"/>
<dbReference type="Proteomes" id="UP000326759">
    <property type="component" value="Unassembled WGS sequence"/>
</dbReference>
<keyword evidence="2" id="KW-1185">Reference proteome</keyword>
<sequence length="71" mass="8014">MKLLLESTAFDALNKLESYSCKMIGEEKAQYKRFNSDVVPGVNDMEVLSPPQTLSEFADDLCFHRQARGSI</sequence>